<name>A0A8X8GR83_STAHO</name>
<dbReference type="PANTHER" id="PTHR10480:SF12">
    <property type="entry name" value="UNC-13, ISOFORM E"/>
    <property type="match status" value="1"/>
</dbReference>
<dbReference type="GO" id="GO:0019992">
    <property type="term" value="F:diacylglycerol binding"/>
    <property type="evidence" value="ECO:0007669"/>
    <property type="project" value="InterPro"/>
</dbReference>
<keyword evidence="3" id="KW-0472">Membrane</keyword>
<evidence type="ECO:0000313" key="4">
    <source>
        <dbReference type="EMBL" id="MCM5673040.1"/>
    </source>
</evidence>
<feature type="region of interest" description="Disordered" evidence="2">
    <location>
        <begin position="879"/>
        <end position="942"/>
    </location>
</feature>
<feature type="region of interest" description="Disordered" evidence="2">
    <location>
        <begin position="673"/>
        <end position="754"/>
    </location>
</feature>
<feature type="transmembrane region" description="Helical" evidence="3">
    <location>
        <begin position="471"/>
        <end position="493"/>
    </location>
</feature>
<dbReference type="RefSeq" id="WP_209244459.1">
    <property type="nucleotide sequence ID" value="NZ_JAGHKT020000016.1"/>
</dbReference>
<accession>A0A8X8GR83</accession>
<gene>
    <name evidence="4" type="ORF">J7T32_009830</name>
</gene>
<feature type="transmembrane region" description="Helical" evidence="3">
    <location>
        <begin position="152"/>
        <end position="176"/>
    </location>
</feature>
<keyword evidence="3" id="KW-1133">Transmembrane helix</keyword>
<feature type="transmembrane region" description="Helical" evidence="3">
    <location>
        <begin position="513"/>
        <end position="535"/>
    </location>
</feature>
<dbReference type="GO" id="GO:0017075">
    <property type="term" value="F:syntaxin-1 binding"/>
    <property type="evidence" value="ECO:0007669"/>
    <property type="project" value="TreeGrafter"/>
</dbReference>
<protein>
    <submittedName>
        <fullName evidence="4">Uncharacterized protein</fullName>
    </submittedName>
</protein>
<proteinExistence type="predicted"/>
<feature type="compositionally biased region" description="Acidic residues" evidence="2">
    <location>
        <begin position="45"/>
        <end position="57"/>
    </location>
</feature>
<evidence type="ECO:0000313" key="5">
    <source>
        <dbReference type="Proteomes" id="UP000665944"/>
    </source>
</evidence>
<dbReference type="InterPro" id="IPR027080">
    <property type="entry name" value="Unc-13"/>
</dbReference>
<dbReference type="GO" id="GO:0005516">
    <property type="term" value="F:calmodulin binding"/>
    <property type="evidence" value="ECO:0007669"/>
    <property type="project" value="TreeGrafter"/>
</dbReference>
<feature type="coiled-coil region" evidence="1">
    <location>
        <begin position="1197"/>
        <end position="1255"/>
    </location>
</feature>
<keyword evidence="1" id="KW-0175">Coiled coil</keyword>
<feature type="transmembrane region" description="Helical" evidence="3">
    <location>
        <begin position="225"/>
        <end position="244"/>
    </location>
</feature>
<evidence type="ECO:0000256" key="1">
    <source>
        <dbReference type="SAM" id="Coils"/>
    </source>
</evidence>
<dbReference type="GO" id="GO:0005886">
    <property type="term" value="C:plasma membrane"/>
    <property type="evidence" value="ECO:0007669"/>
    <property type="project" value="TreeGrafter"/>
</dbReference>
<evidence type="ECO:0000256" key="3">
    <source>
        <dbReference type="SAM" id="Phobius"/>
    </source>
</evidence>
<feature type="region of interest" description="Disordered" evidence="2">
    <location>
        <begin position="45"/>
        <end position="80"/>
    </location>
</feature>
<reference evidence="4 5" key="1">
    <citation type="submission" date="2022-06" db="EMBL/GenBank/DDBJ databases">
        <title>Staphylococcus hominis ShoR14 genome sequence.</title>
        <authorList>
            <person name="Yeo C.C."/>
            <person name="Chew C.H."/>
            <person name="Che Hamzah A.M."/>
            <person name="Al-Trad E.I."/>
        </authorList>
    </citation>
    <scope>NUCLEOTIDE SEQUENCE [LARGE SCALE GENOMIC DNA]</scope>
    <source>
        <strain evidence="4 5">ShoR14</strain>
    </source>
</reference>
<dbReference type="PANTHER" id="PTHR10480">
    <property type="entry name" value="PROTEIN UNC-13 HOMOLOG"/>
    <property type="match status" value="1"/>
</dbReference>
<feature type="compositionally biased region" description="Basic and acidic residues" evidence="2">
    <location>
        <begin position="916"/>
        <end position="926"/>
    </location>
</feature>
<keyword evidence="5" id="KW-1185">Reference proteome</keyword>
<keyword evidence="3" id="KW-0812">Transmembrane</keyword>
<evidence type="ECO:0000256" key="2">
    <source>
        <dbReference type="SAM" id="MobiDB-lite"/>
    </source>
</evidence>
<feature type="compositionally biased region" description="Basic and acidic residues" evidence="2">
    <location>
        <begin position="879"/>
        <end position="891"/>
    </location>
</feature>
<organism evidence="4 5">
    <name type="scientific">Staphylococcus hominis</name>
    <dbReference type="NCBI Taxonomy" id="1290"/>
    <lineage>
        <taxon>Bacteria</taxon>
        <taxon>Bacillati</taxon>
        <taxon>Bacillota</taxon>
        <taxon>Bacilli</taxon>
        <taxon>Bacillales</taxon>
        <taxon>Staphylococcaceae</taxon>
        <taxon>Staphylococcus</taxon>
    </lineage>
</organism>
<sequence>MILRYGKKAIISIMLVLTLSVVCGGLIQTINHQNPIINIAVAADEDDSEADEGDSESSDSSSDYNSDEAEGDEKKDKKDKNTKKSYASYLFDKTDKNQSIMYFNSQTNAKVPTVESTINEKADKKNGTTYAAFLNTLGKWNIYNTYTSQLDAGIGIIGKAIRFIVGVVILGCLYLMDGIDGLLQITADLVDHLNIFRYLVDSEGNIPESNPLHVIQPIVDMYKEFTIFAKIILAISLGYLLFRVATLGARVPKGRFLGRGLSKFVIGVITIAVVPLALSSFFGVFADMIKSDKGYAKSTIDDVPSKYIVDDRSYIDNSLTALKDKKNNDAVNGGFVLLHDHPDMPTNEEEVNKKIPTKGLVNYLNTGGTNEEDSPSGKDLVWKWMTGDTFTADDVDSMYNLSKDDKSGWWALWENDEKRAFQFKLAYGPESVKTFDGKDPFSLDLNGVSIQSASLAGNGPMGVVLNGMKMATVIVGTTVVCVTLILSIFAALIKSFGLLFSNLGLASFGSPQGAFGISATLIMLIVSWFSALLILPLYSSITDQIDTLMTDGINNQFDMGGLGKQTLSTVGVVFTQWFCAIFALKGRGALMNGIEDFFKSVIDRISSYSGIRATGKNKGAEALNQMNNADRSGYQNNLDRMTSPISKSKDAISSVPIAAMGYGAGKLSDATNSIKDKGSEAGRAGLQKAKETASNLKNRMTSDEEVNESDNQGNDVENQFEKGFQAMGRGGASDMKKNLDDQDDSVSKAQDNQKELDDARNDLNDAQQHYEDLKNSGATKSELNQAQDDIDKAQDRYDTALAKSQNSARQMAGTGASIADIAEGKKSTADDYQKANRDVANAKNDLESLRQERQDMEDSNASQEDLASIDKDIEQAEDRLASAQDRQELAKSAHTASIGNAQREKDGRNDVVSARQAEREAERNVESAKATGNLSPKEQETVRRTAGAMMDSISTMKADTQKDLNKAQEAKGALQYMYNNQNQAFTDQDKDAYASFVEQAGSGVNEAKQQLAEGKRNNASKSQVAALSQRVMDANKLQASAQTVMGAIQSGRVSDQALTAQQQIVQAVEQEQTQAQQDMANLNQAAGNGETISRATHNQIQSRLNSANQKSQVARKTLSSLHAMKAAGTNQLSGSQMDQAQDRIDQQIEEVQEKYNTLNDASNAINHVNTGGTINRDNLYKIVSGQKLAQVATGNTMDAKREEFNTVSQRLASLKSQLANGKPVNHEVERMQNNYNQMEKELTKAENQDKAVRTSGQTLKSAGRSMINNLKTAQDDLKMKQDVKLMREKDYKEILKSGGYTQEQLANFKKNIDTQRTELNNSGSNYKRERKNHLNNIRTTFDRAKSIMGNQTDSDNK</sequence>
<feature type="coiled-coil region" evidence="1">
    <location>
        <begin position="1137"/>
        <end position="1164"/>
    </location>
</feature>
<dbReference type="EMBL" id="JAGHKT020000016">
    <property type="protein sequence ID" value="MCM5673040.1"/>
    <property type="molecule type" value="Genomic_DNA"/>
</dbReference>
<comment type="caution">
    <text evidence="4">The sequence shown here is derived from an EMBL/GenBank/DDBJ whole genome shotgun (WGS) entry which is preliminary data.</text>
</comment>
<dbReference type="Proteomes" id="UP000665944">
    <property type="component" value="Unassembled WGS sequence"/>
</dbReference>
<feature type="transmembrane region" description="Helical" evidence="3">
    <location>
        <begin position="264"/>
        <end position="285"/>
    </location>
</feature>